<evidence type="ECO:0000256" key="3">
    <source>
        <dbReference type="ARBA" id="ARBA00023125"/>
    </source>
</evidence>
<dbReference type="PRINTS" id="PR00039">
    <property type="entry name" value="HTHLYSR"/>
</dbReference>
<keyword evidence="2" id="KW-0805">Transcription regulation</keyword>
<evidence type="ECO:0000256" key="4">
    <source>
        <dbReference type="ARBA" id="ARBA00023163"/>
    </source>
</evidence>
<keyword evidence="7" id="KW-1185">Reference proteome</keyword>
<dbReference type="InterPro" id="IPR000847">
    <property type="entry name" value="LysR_HTH_N"/>
</dbReference>
<organism evidence="6 7">
    <name type="scientific">Amphritea atlantica</name>
    <dbReference type="NCBI Taxonomy" id="355243"/>
    <lineage>
        <taxon>Bacteria</taxon>
        <taxon>Pseudomonadati</taxon>
        <taxon>Pseudomonadota</taxon>
        <taxon>Gammaproteobacteria</taxon>
        <taxon>Oceanospirillales</taxon>
        <taxon>Oceanospirillaceae</taxon>
        <taxon>Amphritea</taxon>
    </lineage>
</organism>
<dbReference type="OrthoDB" id="9786526at2"/>
<sequence>MNPNLLKQLAIVVKQGSLTSACEQLHVTQPTLTRSIQQLEMKVGAPLLKRTRYGVIPTEIGARLSQIGERILAETVRGEEVIRQFHSGYKSEFVIGIDPLWEFATVSSMTDYFLQEKRYAFHFRTGSAASQINLLQNGELDFLLAPAHLSVSQKSLDRQILFRDRSGIFAGKKSKLIDSNTPVTKEDIARQKWFIAGASAGFLESQTEVTGANAAQMAFTGSIRSVIHLLNTTDMLVWLPARLALMTEQIAPGQMLRVEGVTSSRRDIALWSSLEHNERPEVLKVQALISDFVKQLDQQSSTFGLEV</sequence>
<dbReference type="InterPro" id="IPR036390">
    <property type="entry name" value="WH_DNA-bd_sf"/>
</dbReference>
<reference evidence="7" key="1">
    <citation type="submission" date="2016-10" db="EMBL/GenBank/DDBJ databases">
        <authorList>
            <person name="Varghese N."/>
            <person name="Submissions S."/>
        </authorList>
    </citation>
    <scope>NUCLEOTIDE SEQUENCE [LARGE SCALE GENOMIC DNA]</scope>
    <source>
        <strain evidence="7">DSM 18887</strain>
    </source>
</reference>
<dbReference type="InterPro" id="IPR005119">
    <property type="entry name" value="LysR_subst-bd"/>
</dbReference>
<evidence type="ECO:0000256" key="2">
    <source>
        <dbReference type="ARBA" id="ARBA00023015"/>
    </source>
</evidence>
<gene>
    <name evidence="6" type="ORF">SAMN03080615_03164</name>
</gene>
<dbReference type="SUPFAM" id="SSF46785">
    <property type="entry name" value="Winged helix' DNA-binding domain"/>
    <property type="match status" value="1"/>
</dbReference>
<dbReference type="GO" id="GO:0000976">
    <property type="term" value="F:transcription cis-regulatory region binding"/>
    <property type="evidence" value="ECO:0007669"/>
    <property type="project" value="TreeGrafter"/>
</dbReference>
<dbReference type="Pfam" id="PF00126">
    <property type="entry name" value="HTH_1"/>
    <property type="match status" value="1"/>
</dbReference>
<dbReference type="PANTHER" id="PTHR30126:SF40">
    <property type="entry name" value="HTH-TYPE TRANSCRIPTIONAL REGULATOR GLTR"/>
    <property type="match status" value="1"/>
</dbReference>
<dbReference type="EMBL" id="FOGB01000010">
    <property type="protein sequence ID" value="SEQ89896.1"/>
    <property type="molecule type" value="Genomic_DNA"/>
</dbReference>
<dbReference type="SUPFAM" id="SSF53850">
    <property type="entry name" value="Periplasmic binding protein-like II"/>
    <property type="match status" value="1"/>
</dbReference>
<dbReference type="Pfam" id="PF03466">
    <property type="entry name" value="LysR_substrate"/>
    <property type="match status" value="1"/>
</dbReference>
<dbReference type="InterPro" id="IPR036388">
    <property type="entry name" value="WH-like_DNA-bd_sf"/>
</dbReference>
<dbReference type="Gene3D" id="1.10.10.10">
    <property type="entry name" value="Winged helix-like DNA-binding domain superfamily/Winged helix DNA-binding domain"/>
    <property type="match status" value="1"/>
</dbReference>
<name>A0A1H9JSM6_9GAMM</name>
<dbReference type="Gene3D" id="3.40.190.10">
    <property type="entry name" value="Periplasmic binding protein-like II"/>
    <property type="match status" value="2"/>
</dbReference>
<dbReference type="RefSeq" id="WP_091360208.1">
    <property type="nucleotide sequence ID" value="NZ_AP025284.1"/>
</dbReference>
<feature type="domain" description="HTH lysR-type" evidence="5">
    <location>
        <begin position="1"/>
        <end position="58"/>
    </location>
</feature>
<evidence type="ECO:0000313" key="7">
    <source>
        <dbReference type="Proteomes" id="UP000198749"/>
    </source>
</evidence>
<protein>
    <submittedName>
        <fullName evidence="6">DNA-binding transcriptional regulator, LysR family</fullName>
    </submittedName>
</protein>
<dbReference type="STRING" id="355243.SAMN03080615_03164"/>
<dbReference type="AlphaFoldDB" id="A0A1H9JSM6"/>
<accession>A0A1H9JSM6</accession>
<dbReference type="Proteomes" id="UP000198749">
    <property type="component" value="Unassembled WGS sequence"/>
</dbReference>
<evidence type="ECO:0000313" key="6">
    <source>
        <dbReference type="EMBL" id="SEQ89896.1"/>
    </source>
</evidence>
<dbReference type="PANTHER" id="PTHR30126">
    <property type="entry name" value="HTH-TYPE TRANSCRIPTIONAL REGULATOR"/>
    <property type="match status" value="1"/>
</dbReference>
<evidence type="ECO:0000259" key="5">
    <source>
        <dbReference type="PROSITE" id="PS50931"/>
    </source>
</evidence>
<keyword evidence="3 6" id="KW-0238">DNA-binding</keyword>
<keyword evidence="4" id="KW-0804">Transcription</keyword>
<dbReference type="PROSITE" id="PS50931">
    <property type="entry name" value="HTH_LYSR"/>
    <property type="match status" value="1"/>
</dbReference>
<comment type="similarity">
    <text evidence="1">Belongs to the LysR transcriptional regulatory family.</text>
</comment>
<evidence type="ECO:0000256" key="1">
    <source>
        <dbReference type="ARBA" id="ARBA00009437"/>
    </source>
</evidence>
<proteinExistence type="inferred from homology"/>
<dbReference type="GO" id="GO:0003700">
    <property type="term" value="F:DNA-binding transcription factor activity"/>
    <property type="evidence" value="ECO:0007669"/>
    <property type="project" value="InterPro"/>
</dbReference>